<feature type="compositionally biased region" description="Pro residues" evidence="4">
    <location>
        <begin position="69"/>
        <end position="87"/>
    </location>
</feature>
<feature type="compositionally biased region" description="Polar residues" evidence="4">
    <location>
        <begin position="1"/>
        <end position="19"/>
    </location>
</feature>
<accession>A0A8X8ZER2</accession>
<reference evidence="5" key="2">
    <citation type="submission" date="2020-08" db="EMBL/GenBank/DDBJ databases">
        <title>Plant Genome Project.</title>
        <authorList>
            <person name="Zhang R.-G."/>
        </authorList>
    </citation>
    <scope>NUCLEOTIDE SEQUENCE</scope>
    <source>
        <strain evidence="5">Huo1</strain>
        <tissue evidence="5">Leaf</tissue>
    </source>
</reference>
<keyword evidence="2" id="KW-0804">Transcription</keyword>
<dbReference type="Proteomes" id="UP000298416">
    <property type="component" value="Unassembled WGS sequence"/>
</dbReference>
<keyword evidence="6" id="KW-1185">Reference proteome</keyword>
<evidence type="ECO:0000256" key="3">
    <source>
        <dbReference type="PROSITE-ProRule" id="PRU01191"/>
    </source>
</evidence>
<comment type="caution">
    <text evidence="3">Lacks conserved residue(s) required for the propagation of feature annotation.</text>
</comment>
<feature type="region of interest" description="Leucine repeat II (LRII)" evidence="3">
    <location>
        <begin position="273"/>
        <end position="305"/>
    </location>
</feature>
<dbReference type="PANTHER" id="PTHR31636">
    <property type="entry name" value="OSJNBA0084A10.13 PROTEIN-RELATED"/>
    <property type="match status" value="1"/>
</dbReference>
<sequence>MKLPFPTSNHSPKATSIAATSPPYEPKSVLDLRGSPSPATELEDHVLISPQLEEWDSLMRELGLQDDPNPNPNPNSNPNLPDFPPPTNSFDSSPFISTNFGLLSDIPNYTQNPDTADVNDWNPGFDYVDELIRLAECLETNSLQLGQIIAVRLNQRLHSPSGKPLQRAAFYFKEALRTLLTGSTRSPDLIDTIKAQKTFSTISPIPMFSGFTATQAVLDAVDGCATSVHVVDFEIGLGGHWASFIREISEARAKPALRISALVTEDFSAESALVRENLTQFARELNVVFEIDFVPIRNFECVYFNSVKFRHGEKVAVVLSPAIFRRVGTGFLTDLQRLSPHVVVHVDGEGFGAVSYRQAVIEGLEFYSTVMESLEAGGGGEWMRKIEEYVVYPKIVEGVGRMGAAGWREAMVGAGLKQVGMSQFAEFQAECLVRRVQVRGFHVSKRHGEMMLCWHDRVLVATSAWRF</sequence>
<feature type="short sequence motif" description="VHIID" evidence="3">
    <location>
        <begin position="228"/>
        <end position="232"/>
    </location>
</feature>
<evidence type="ECO:0000256" key="1">
    <source>
        <dbReference type="ARBA" id="ARBA00023015"/>
    </source>
</evidence>
<keyword evidence="1" id="KW-0805">Transcription regulation</keyword>
<dbReference type="Pfam" id="PF03514">
    <property type="entry name" value="GRAS"/>
    <property type="match status" value="1"/>
</dbReference>
<gene>
    <name evidence="5" type="ORF">SASPL_138806</name>
</gene>
<evidence type="ECO:0000256" key="2">
    <source>
        <dbReference type="ARBA" id="ARBA00023163"/>
    </source>
</evidence>
<proteinExistence type="inferred from homology"/>
<feature type="region of interest" description="SAW" evidence="3">
    <location>
        <begin position="391"/>
        <end position="466"/>
    </location>
</feature>
<dbReference type="EMBL" id="PNBA02000014">
    <property type="protein sequence ID" value="KAG6401938.1"/>
    <property type="molecule type" value="Genomic_DNA"/>
</dbReference>
<protein>
    <recommendedName>
        <fullName evidence="7">DELLA protein</fullName>
    </recommendedName>
</protein>
<comment type="similarity">
    <text evidence="3">Belongs to the GRAS family.</text>
</comment>
<comment type="caution">
    <text evidence="5">The sequence shown here is derived from an EMBL/GenBank/DDBJ whole genome shotgun (WGS) entry which is preliminary data.</text>
</comment>
<feature type="region of interest" description="Disordered" evidence="4">
    <location>
        <begin position="1"/>
        <end position="44"/>
    </location>
</feature>
<evidence type="ECO:0000256" key="4">
    <source>
        <dbReference type="SAM" id="MobiDB-lite"/>
    </source>
</evidence>
<feature type="region of interest" description="VHIID" evidence="3">
    <location>
        <begin position="196"/>
        <end position="261"/>
    </location>
</feature>
<dbReference type="OrthoDB" id="764992at2759"/>
<reference evidence="5" key="1">
    <citation type="submission" date="2018-01" db="EMBL/GenBank/DDBJ databases">
        <authorList>
            <person name="Mao J.F."/>
        </authorList>
    </citation>
    <scope>NUCLEOTIDE SEQUENCE</scope>
    <source>
        <strain evidence="5">Huo1</strain>
        <tissue evidence="5">Leaf</tissue>
    </source>
</reference>
<evidence type="ECO:0000313" key="6">
    <source>
        <dbReference type="Proteomes" id="UP000298416"/>
    </source>
</evidence>
<feature type="region of interest" description="Disordered" evidence="4">
    <location>
        <begin position="62"/>
        <end position="91"/>
    </location>
</feature>
<evidence type="ECO:0000313" key="5">
    <source>
        <dbReference type="EMBL" id="KAG6401938.1"/>
    </source>
</evidence>
<evidence type="ECO:0008006" key="7">
    <source>
        <dbReference type="Google" id="ProtNLM"/>
    </source>
</evidence>
<organism evidence="5">
    <name type="scientific">Salvia splendens</name>
    <name type="common">Scarlet sage</name>
    <dbReference type="NCBI Taxonomy" id="180675"/>
    <lineage>
        <taxon>Eukaryota</taxon>
        <taxon>Viridiplantae</taxon>
        <taxon>Streptophyta</taxon>
        <taxon>Embryophyta</taxon>
        <taxon>Tracheophyta</taxon>
        <taxon>Spermatophyta</taxon>
        <taxon>Magnoliopsida</taxon>
        <taxon>eudicotyledons</taxon>
        <taxon>Gunneridae</taxon>
        <taxon>Pentapetalae</taxon>
        <taxon>asterids</taxon>
        <taxon>lamiids</taxon>
        <taxon>Lamiales</taxon>
        <taxon>Lamiaceae</taxon>
        <taxon>Nepetoideae</taxon>
        <taxon>Mentheae</taxon>
        <taxon>Salviinae</taxon>
        <taxon>Salvia</taxon>
        <taxon>Salvia subgen. Calosphace</taxon>
        <taxon>core Calosphace</taxon>
    </lineage>
</organism>
<dbReference type="InterPro" id="IPR005202">
    <property type="entry name" value="TF_GRAS"/>
</dbReference>
<name>A0A8X8ZER2_SALSN</name>
<dbReference type="AlphaFoldDB" id="A0A8X8ZER2"/>
<dbReference type="PROSITE" id="PS50985">
    <property type="entry name" value="GRAS"/>
    <property type="match status" value="1"/>
</dbReference>